<evidence type="ECO:0000313" key="2">
    <source>
        <dbReference type="Proteomes" id="UP001179952"/>
    </source>
</evidence>
<gene>
    <name evidence="1" type="ORF">QJS04_geneDACA012027</name>
</gene>
<proteinExistence type="predicted"/>
<name>A0AAV9BAV8_ACOGR</name>
<reference evidence="1" key="1">
    <citation type="journal article" date="2023" name="Nat. Commun.">
        <title>Diploid and tetraploid genomes of Acorus and the evolution of monocots.</title>
        <authorList>
            <person name="Ma L."/>
            <person name="Liu K.W."/>
            <person name="Li Z."/>
            <person name="Hsiao Y.Y."/>
            <person name="Qi Y."/>
            <person name="Fu T."/>
            <person name="Tang G.D."/>
            <person name="Zhang D."/>
            <person name="Sun W.H."/>
            <person name="Liu D.K."/>
            <person name="Li Y."/>
            <person name="Chen G.Z."/>
            <person name="Liu X.D."/>
            <person name="Liao X.Y."/>
            <person name="Jiang Y.T."/>
            <person name="Yu X."/>
            <person name="Hao Y."/>
            <person name="Huang J."/>
            <person name="Zhao X.W."/>
            <person name="Ke S."/>
            <person name="Chen Y.Y."/>
            <person name="Wu W.L."/>
            <person name="Hsu J.L."/>
            <person name="Lin Y.F."/>
            <person name="Huang M.D."/>
            <person name="Li C.Y."/>
            <person name="Huang L."/>
            <person name="Wang Z.W."/>
            <person name="Zhao X."/>
            <person name="Zhong W.Y."/>
            <person name="Peng D.H."/>
            <person name="Ahmad S."/>
            <person name="Lan S."/>
            <person name="Zhang J.S."/>
            <person name="Tsai W.C."/>
            <person name="Van de Peer Y."/>
            <person name="Liu Z.J."/>
        </authorList>
    </citation>
    <scope>NUCLEOTIDE SEQUENCE</scope>
    <source>
        <strain evidence="1">SCP</strain>
    </source>
</reference>
<reference evidence="1" key="2">
    <citation type="submission" date="2023-06" db="EMBL/GenBank/DDBJ databases">
        <authorList>
            <person name="Ma L."/>
            <person name="Liu K.-W."/>
            <person name="Li Z."/>
            <person name="Hsiao Y.-Y."/>
            <person name="Qi Y."/>
            <person name="Fu T."/>
            <person name="Tang G."/>
            <person name="Zhang D."/>
            <person name="Sun W.-H."/>
            <person name="Liu D.-K."/>
            <person name="Li Y."/>
            <person name="Chen G.-Z."/>
            <person name="Liu X.-D."/>
            <person name="Liao X.-Y."/>
            <person name="Jiang Y.-T."/>
            <person name="Yu X."/>
            <person name="Hao Y."/>
            <person name="Huang J."/>
            <person name="Zhao X.-W."/>
            <person name="Ke S."/>
            <person name="Chen Y.-Y."/>
            <person name="Wu W.-L."/>
            <person name="Hsu J.-L."/>
            <person name="Lin Y.-F."/>
            <person name="Huang M.-D."/>
            <person name="Li C.-Y."/>
            <person name="Huang L."/>
            <person name="Wang Z.-W."/>
            <person name="Zhao X."/>
            <person name="Zhong W.-Y."/>
            <person name="Peng D.-H."/>
            <person name="Ahmad S."/>
            <person name="Lan S."/>
            <person name="Zhang J.-S."/>
            <person name="Tsai W.-C."/>
            <person name="Van De Peer Y."/>
            <person name="Liu Z.-J."/>
        </authorList>
    </citation>
    <scope>NUCLEOTIDE SEQUENCE</scope>
    <source>
        <strain evidence="1">SCP</strain>
        <tissue evidence="1">Leaves</tissue>
    </source>
</reference>
<dbReference type="AlphaFoldDB" id="A0AAV9BAV8"/>
<keyword evidence="2" id="KW-1185">Reference proteome</keyword>
<sequence length="178" mass="19923">MFAASVNTGIASHIDKLIRGFLWGGAEQKHNVHAICWKTVTSPKENGGLGITRTADLRKAVLAVIAFNVLLSPFTLSKVMSIRNDWTGNPWEAHIKKGSAQVWKNLCYGLQLIHLAVRKILDSLSDIDVIRDPWFNTLPFSRIPTFINMMEAQYDYKLSSLVQGNSFFCLVIVGSKIF</sequence>
<accession>A0AAV9BAV8</accession>
<dbReference type="EMBL" id="JAUJYN010000004">
    <property type="protein sequence ID" value="KAK1273496.1"/>
    <property type="molecule type" value="Genomic_DNA"/>
</dbReference>
<dbReference type="Proteomes" id="UP001179952">
    <property type="component" value="Unassembled WGS sequence"/>
</dbReference>
<comment type="caution">
    <text evidence="1">The sequence shown here is derived from an EMBL/GenBank/DDBJ whole genome shotgun (WGS) entry which is preliminary data.</text>
</comment>
<evidence type="ECO:0000313" key="1">
    <source>
        <dbReference type="EMBL" id="KAK1273496.1"/>
    </source>
</evidence>
<protein>
    <submittedName>
        <fullName evidence="1">Uncharacterized protein</fullName>
    </submittedName>
</protein>
<organism evidence="1 2">
    <name type="scientific">Acorus gramineus</name>
    <name type="common">Dwarf sweet flag</name>
    <dbReference type="NCBI Taxonomy" id="55184"/>
    <lineage>
        <taxon>Eukaryota</taxon>
        <taxon>Viridiplantae</taxon>
        <taxon>Streptophyta</taxon>
        <taxon>Embryophyta</taxon>
        <taxon>Tracheophyta</taxon>
        <taxon>Spermatophyta</taxon>
        <taxon>Magnoliopsida</taxon>
        <taxon>Liliopsida</taxon>
        <taxon>Acoraceae</taxon>
        <taxon>Acorus</taxon>
    </lineage>
</organism>